<accession>X1M3R0</accession>
<feature type="non-terminal residue" evidence="2">
    <location>
        <position position="120"/>
    </location>
</feature>
<protein>
    <recommendedName>
        <fullName evidence="3">Tyr recombinase domain-containing protein</fullName>
    </recommendedName>
</protein>
<comment type="caution">
    <text evidence="2">The sequence shown here is derived from an EMBL/GenBank/DDBJ whole genome shotgun (WGS) entry which is preliminary data.</text>
</comment>
<gene>
    <name evidence="2" type="ORF">S06H3_24631</name>
</gene>
<sequence length="120" mass="14321">TIEVSPKKDTNTTWEWHIKDTDRRKLPLTEKLIVMLANHQSQQPEGSLYVFVPRSRYDHIQKLRRKGKWTLCDARLKVVNNFTRDFRKILRRAGIKRGQFHDLRRTALSNWFANGMSEND</sequence>
<keyword evidence="1" id="KW-0233">DNA recombination</keyword>
<dbReference type="EMBL" id="BARV01013791">
    <property type="protein sequence ID" value="GAI26247.1"/>
    <property type="molecule type" value="Genomic_DNA"/>
</dbReference>
<dbReference type="GO" id="GO:0003677">
    <property type="term" value="F:DNA binding"/>
    <property type="evidence" value="ECO:0007669"/>
    <property type="project" value="InterPro"/>
</dbReference>
<reference evidence="2" key="1">
    <citation type="journal article" date="2014" name="Front. Microbiol.">
        <title>High frequency of phylogenetically diverse reductive dehalogenase-homologous genes in deep subseafloor sedimentary metagenomes.</title>
        <authorList>
            <person name="Kawai M."/>
            <person name="Futagami T."/>
            <person name="Toyoda A."/>
            <person name="Takaki Y."/>
            <person name="Nishi S."/>
            <person name="Hori S."/>
            <person name="Arai W."/>
            <person name="Tsubouchi T."/>
            <person name="Morono Y."/>
            <person name="Uchiyama I."/>
            <person name="Ito T."/>
            <person name="Fujiyama A."/>
            <person name="Inagaki F."/>
            <person name="Takami H."/>
        </authorList>
    </citation>
    <scope>NUCLEOTIDE SEQUENCE</scope>
    <source>
        <strain evidence="2">Expedition CK06-06</strain>
    </source>
</reference>
<evidence type="ECO:0000313" key="2">
    <source>
        <dbReference type="EMBL" id="GAI26247.1"/>
    </source>
</evidence>
<feature type="non-terminal residue" evidence="2">
    <location>
        <position position="1"/>
    </location>
</feature>
<dbReference type="InterPro" id="IPR013762">
    <property type="entry name" value="Integrase-like_cat_sf"/>
</dbReference>
<dbReference type="InterPro" id="IPR011010">
    <property type="entry name" value="DNA_brk_join_enz"/>
</dbReference>
<name>X1M3R0_9ZZZZ</name>
<organism evidence="2">
    <name type="scientific">marine sediment metagenome</name>
    <dbReference type="NCBI Taxonomy" id="412755"/>
    <lineage>
        <taxon>unclassified sequences</taxon>
        <taxon>metagenomes</taxon>
        <taxon>ecological metagenomes</taxon>
    </lineage>
</organism>
<dbReference type="GO" id="GO:0006310">
    <property type="term" value="P:DNA recombination"/>
    <property type="evidence" value="ECO:0007669"/>
    <property type="project" value="UniProtKB-KW"/>
</dbReference>
<dbReference type="Gene3D" id="1.10.443.10">
    <property type="entry name" value="Intergrase catalytic core"/>
    <property type="match status" value="1"/>
</dbReference>
<proteinExistence type="predicted"/>
<dbReference type="SUPFAM" id="SSF56349">
    <property type="entry name" value="DNA breaking-rejoining enzymes"/>
    <property type="match status" value="1"/>
</dbReference>
<dbReference type="GO" id="GO:0015074">
    <property type="term" value="P:DNA integration"/>
    <property type="evidence" value="ECO:0007669"/>
    <property type="project" value="InterPro"/>
</dbReference>
<dbReference type="AlphaFoldDB" id="X1M3R0"/>
<evidence type="ECO:0008006" key="3">
    <source>
        <dbReference type="Google" id="ProtNLM"/>
    </source>
</evidence>
<evidence type="ECO:0000256" key="1">
    <source>
        <dbReference type="ARBA" id="ARBA00023172"/>
    </source>
</evidence>